<dbReference type="GO" id="GO:0003697">
    <property type="term" value="F:single-stranded DNA binding"/>
    <property type="evidence" value="ECO:0007669"/>
    <property type="project" value="InterPro"/>
</dbReference>
<evidence type="ECO:0000313" key="5">
    <source>
        <dbReference type="Proteomes" id="UP000053354"/>
    </source>
</evidence>
<organism evidence="4 5">
    <name type="scientific">Planococcus versutus</name>
    <dbReference type="NCBI Taxonomy" id="1302659"/>
    <lineage>
        <taxon>Bacteria</taxon>
        <taxon>Bacillati</taxon>
        <taxon>Bacillota</taxon>
        <taxon>Bacilli</taxon>
        <taxon>Bacillales</taxon>
        <taxon>Caryophanaceae</taxon>
        <taxon>Planococcus</taxon>
    </lineage>
</organism>
<accession>A0A1B1S5U4</accession>
<protein>
    <submittedName>
        <fullName evidence="4">Uncharacterized protein</fullName>
    </submittedName>
</protein>
<dbReference type="KEGG" id="pll:I858_016420"/>
<dbReference type="EMBL" id="CP016541">
    <property type="protein sequence ID" value="ANU28566.1"/>
    <property type="molecule type" value="Genomic_DNA"/>
</dbReference>
<sequence>MAFKGKKKTPEEKMKEIEELTAGMDQQIESYFVSEKALQEHLTFMANFHNYSQRNMVLIDKQFMGAQAVGSFNFWKDKGAAVQKGEKGIKILVPAPVEFYKKNGIDVPVSAANKHERELIAQKQIETSKKVFFKIGHVFEYTQTNARELNLSVSEIFGKYHRDGSLESNKELMEALSKVATRLDFTIVDEAPFELGTAKGAASPTQKIIALNPRNTEFENVSVLIHELAHAKMHTPERAKELSTSEKEFQAEMVAYVVANRYDIDTEDFTLSYLANWTNGAALKDKEQLLNEVRSTSSEFIDEIDSHFDQVKEKEQLQEKEQSVPSDLEIEAHALNRGKELNASEPVMYIYGISTELRPFGEMNNLDFDQYKQEQIAYFVAIPSEGKETLLISSQYEKGEYIHPLHQLEKEQLVNKETYQVLENGYHDELLKQDEVYIKNFANRLRADSHKEDSLEFGENKQPPKANNIEIEIER</sequence>
<dbReference type="AlphaFoldDB" id="A0A1B1S5U4"/>
<dbReference type="OrthoDB" id="9803716at2"/>
<feature type="domain" description="IrrE N-terminal-like" evidence="2">
    <location>
        <begin position="202"/>
        <end position="256"/>
    </location>
</feature>
<keyword evidence="4" id="KW-0614">Plasmid</keyword>
<evidence type="ECO:0000259" key="2">
    <source>
        <dbReference type="Pfam" id="PF06114"/>
    </source>
</evidence>
<evidence type="ECO:0000256" key="1">
    <source>
        <dbReference type="SAM" id="MobiDB-lite"/>
    </source>
</evidence>
<dbReference type="Pfam" id="PF06114">
    <property type="entry name" value="Peptidase_M78"/>
    <property type="match status" value="1"/>
</dbReference>
<evidence type="ECO:0000313" key="4">
    <source>
        <dbReference type="EMBL" id="ANU28566.1"/>
    </source>
</evidence>
<name>A0A1B1S5U4_9BACL</name>
<keyword evidence="5" id="KW-1185">Reference proteome</keyword>
<feature type="domain" description="N-terminal" evidence="3">
    <location>
        <begin position="17"/>
        <end position="139"/>
    </location>
</feature>
<dbReference type="InterPro" id="IPR010359">
    <property type="entry name" value="IrrE_HExxH"/>
</dbReference>
<dbReference type="InterPro" id="IPR013610">
    <property type="entry name" value="ArdC_N"/>
</dbReference>
<gene>
    <name evidence="4" type="ORF">I858_016420</name>
</gene>
<proteinExistence type="predicted"/>
<dbReference type="Proteomes" id="UP000053354">
    <property type="component" value="Plasmid pPS15-1"/>
</dbReference>
<geneLocation type="plasmid" evidence="4 5">
    <name>pPS15-1</name>
</geneLocation>
<feature type="region of interest" description="Disordered" evidence="1">
    <location>
        <begin position="452"/>
        <end position="475"/>
    </location>
</feature>
<reference evidence="4" key="1">
    <citation type="submission" date="2016-10" db="EMBL/GenBank/DDBJ databases">
        <authorList>
            <person name="See-Too W.S."/>
        </authorList>
    </citation>
    <scope>NUCLEOTIDE SEQUENCE</scope>
    <source>
        <strain evidence="4">L10.15</strain>
        <plasmid evidence="4">pPS15-1</plasmid>
    </source>
</reference>
<dbReference type="RefSeq" id="WP_049694965.1">
    <property type="nucleotide sequence ID" value="NZ_CP016541.2"/>
</dbReference>
<evidence type="ECO:0000259" key="3">
    <source>
        <dbReference type="Pfam" id="PF08401"/>
    </source>
</evidence>
<dbReference type="Pfam" id="PF08401">
    <property type="entry name" value="ArdcN"/>
    <property type="match status" value="1"/>
</dbReference>